<organism evidence="2">
    <name type="scientific">Arundo donax</name>
    <name type="common">Giant reed</name>
    <name type="synonym">Donax arundinaceus</name>
    <dbReference type="NCBI Taxonomy" id="35708"/>
    <lineage>
        <taxon>Eukaryota</taxon>
        <taxon>Viridiplantae</taxon>
        <taxon>Streptophyta</taxon>
        <taxon>Embryophyta</taxon>
        <taxon>Tracheophyta</taxon>
        <taxon>Spermatophyta</taxon>
        <taxon>Magnoliopsida</taxon>
        <taxon>Liliopsida</taxon>
        <taxon>Poales</taxon>
        <taxon>Poaceae</taxon>
        <taxon>PACMAD clade</taxon>
        <taxon>Arundinoideae</taxon>
        <taxon>Arundineae</taxon>
        <taxon>Arundo</taxon>
    </lineage>
</organism>
<keyword evidence="1" id="KW-0812">Transmembrane</keyword>
<reference evidence="2" key="2">
    <citation type="journal article" date="2015" name="Data Brief">
        <title>Shoot transcriptome of the giant reed, Arundo donax.</title>
        <authorList>
            <person name="Barrero R.A."/>
            <person name="Guerrero F.D."/>
            <person name="Moolhuijzen P."/>
            <person name="Goolsby J.A."/>
            <person name="Tidwell J."/>
            <person name="Bellgard S.E."/>
            <person name="Bellgard M.I."/>
        </authorList>
    </citation>
    <scope>NUCLEOTIDE SEQUENCE</scope>
    <source>
        <tissue evidence="2">Shoot tissue taken approximately 20 cm above the soil surface</tissue>
    </source>
</reference>
<keyword evidence="1" id="KW-1133">Transmembrane helix</keyword>
<dbReference type="AlphaFoldDB" id="A0A0A9GF65"/>
<keyword evidence="1" id="KW-0472">Membrane</keyword>
<sequence length="24" mass="2821">MRTQYPLCLLVVLFHTTMFGMFGD</sequence>
<protein>
    <submittedName>
        <fullName evidence="2">Uncharacterized protein</fullName>
    </submittedName>
</protein>
<name>A0A0A9GF65_ARUDO</name>
<reference evidence="2" key="1">
    <citation type="submission" date="2014-09" db="EMBL/GenBank/DDBJ databases">
        <authorList>
            <person name="Magalhaes I.L.F."/>
            <person name="Oliveira U."/>
            <person name="Santos F.R."/>
            <person name="Vidigal T.H.D.A."/>
            <person name="Brescovit A.D."/>
            <person name="Santos A.J."/>
        </authorList>
    </citation>
    <scope>NUCLEOTIDE SEQUENCE</scope>
    <source>
        <tissue evidence="2">Shoot tissue taken approximately 20 cm above the soil surface</tissue>
    </source>
</reference>
<proteinExistence type="predicted"/>
<evidence type="ECO:0000313" key="2">
    <source>
        <dbReference type="EMBL" id="JAE21196.1"/>
    </source>
</evidence>
<evidence type="ECO:0000256" key="1">
    <source>
        <dbReference type="SAM" id="Phobius"/>
    </source>
</evidence>
<feature type="transmembrane region" description="Helical" evidence="1">
    <location>
        <begin position="7"/>
        <end position="23"/>
    </location>
</feature>
<dbReference type="EMBL" id="GBRH01176700">
    <property type="protein sequence ID" value="JAE21196.1"/>
    <property type="molecule type" value="Transcribed_RNA"/>
</dbReference>
<accession>A0A0A9GF65</accession>